<accession>A0AAD7GHS4</accession>
<feature type="compositionally biased region" description="Gly residues" evidence="1">
    <location>
        <begin position="138"/>
        <end position="157"/>
    </location>
</feature>
<name>A0AAD7GHS4_MYCRO</name>
<evidence type="ECO:0000313" key="2">
    <source>
        <dbReference type="EMBL" id="KAJ7688610.1"/>
    </source>
</evidence>
<sequence length="186" mass="20431">MTIEMGCHAKHLTNAERASAKPEDSEIEHFSLIPLPNNHPLFCEALRKADALDESDLGRWKAEPLFVDDDDTSNPHSDQYLHFTQSLASVLHGVWLHDQNQRDAKHRNEFKTNGKAAMAVLRPEVVDFLSGWERHGVRGGAGGGRGGRGSIGGGGGDRTGHLSSMLPSTARVEKEDIEMLNFPTKL</sequence>
<dbReference type="Proteomes" id="UP001221757">
    <property type="component" value="Unassembled WGS sequence"/>
</dbReference>
<protein>
    <submittedName>
        <fullName evidence="2">Uncharacterized protein</fullName>
    </submittedName>
</protein>
<evidence type="ECO:0000256" key="1">
    <source>
        <dbReference type="SAM" id="MobiDB-lite"/>
    </source>
</evidence>
<proteinExistence type="predicted"/>
<dbReference type="EMBL" id="JARKIE010000078">
    <property type="protein sequence ID" value="KAJ7688610.1"/>
    <property type="molecule type" value="Genomic_DNA"/>
</dbReference>
<gene>
    <name evidence="2" type="ORF">B0H17DRAFT_1135576</name>
</gene>
<comment type="caution">
    <text evidence="2">The sequence shown here is derived from an EMBL/GenBank/DDBJ whole genome shotgun (WGS) entry which is preliminary data.</text>
</comment>
<dbReference type="AlphaFoldDB" id="A0AAD7GHS4"/>
<reference evidence="2" key="1">
    <citation type="submission" date="2023-03" db="EMBL/GenBank/DDBJ databases">
        <title>Massive genome expansion in bonnet fungi (Mycena s.s.) driven by repeated elements and novel gene families across ecological guilds.</title>
        <authorList>
            <consortium name="Lawrence Berkeley National Laboratory"/>
            <person name="Harder C.B."/>
            <person name="Miyauchi S."/>
            <person name="Viragh M."/>
            <person name="Kuo A."/>
            <person name="Thoen E."/>
            <person name="Andreopoulos B."/>
            <person name="Lu D."/>
            <person name="Skrede I."/>
            <person name="Drula E."/>
            <person name="Henrissat B."/>
            <person name="Morin E."/>
            <person name="Kohler A."/>
            <person name="Barry K."/>
            <person name="LaButti K."/>
            <person name="Morin E."/>
            <person name="Salamov A."/>
            <person name="Lipzen A."/>
            <person name="Mereny Z."/>
            <person name="Hegedus B."/>
            <person name="Baldrian P."/>
            <person name="Stursova M."/>
            <person name="Weitz H."/>
            <person name="Taylor A."/>
            <person name="Grigoriev I.V."/>
            <person name="Nagy L.G."/>
            <person name="Martin F."/>
            <person name="Kauserud H."/>
        </authorList>
    </citation>
    <scope>NUCLEOTIDE SEQUENCE</scope>
    <source>
        <strain evidence="2">CBHHK067</strain>
    </source>
</reference>
<feature type="region of interest" description="Disordered" evidence="1">
    <location>
        <begin position="137"/>
        <end position="168"/>
    </location>
</feature>
<organism evidence="2 3">
    <name type="scientific">Mycena rosella</name>
    <name type="common">Pink bonnet</name>
    <name type="synonym">Agaricus rosellus</name>
    <dbReference type="NCBI Taxonomy" id="1033263"/>
    <lineage>
        <taxon>Eukaryota</taxon>
        <taxon>Fungi</taxon>
        <taxon>Dikarya</taxon>
        <taxon>Basidiomycota</taxon>
        <taxon>Agaricomycotina</taxon>
        <taxon>Agaricomycetes</taxon>
        <taxon>Agaricomycetidae</taxon>
        <taxon>Agaricales</taxon>
        <taxon>Marasmiineae</taxon>
        <taxon>Mycenaceae</taxon>
        <taxon>Mycena</taxon>
    </lineage>
</organism>
<evidence type="ECO:0000313" key="3">
    <source>
        <dbReference type="Proteomes" id="UP001221757"/>
    </source>
</evidence>
<keyword evidence="3" id="KW-1185">Reference proteome</keyword>